<comment type="caution">
    <text evidence="2">The sequence shown here is derived from an EMBL/GenBank/DDBJ whole genome shotgun (WGS) entry which is preliminary data.</text>
</comment>
<organism evidence="2 3">
    <name type="scientific">Sesamum alatum</name>
    <dbReference type="NCBI Taxonomy" id="300844"/>
    <lineage>
        <taxon>Eukaryota</taxon>
        <taxon>Viridiplantae</taxon>
        <taxon>Streptophyta</taxon>
        <taxon>Embryophyta</taxon>
        <taxon>Tracheophyta</taxon>
        <taxon>Spermatophyta</taxon>
        <taxon>Magnoliopsida</taxon>
        <taxon>eudicotyledons</taxon>
        <taxon>Gunneridae</taxon>
        <taxon>Pentapetalae</taxon>
        <taxon>asterids</taxon>
        <taxon>lamiids</taxon>
        <taxon>Lamiales</taxon>
        <taxon>Pedaliaceae</taxon>
        <taxon>Sesamum</taxon>
    </lineage>
</organism>
<name>A0AAE1XXJ9_9LAMI</name>
<evidence type="ECO:0000256" key="1">
    <source>
        <dbReference type="SAM" id="MobiDB-lite"/>
    </source>
</evidence>
<keyword evidence="3" id="KW-1185">Reference proteome</keyword>
<dbReference type="AlphaFoldDB" id="A0AAE1XXJ9"/>
<reference evidence="2" key="2">
    <citation type="journal article" date="2024" name="Plant">
        <title>Genomic evolution and insights into agronomic trait innovations of Sesamum species.</title>
        <authorList>
            <person name="Miao H."/>
            <person name="Wang L."/>
            <person name="Qu L."/>
            <person name="Liu H."/>
            <person name="Sun Y."/>
            <person name="Le M."/>
            <person name="Wang Q."/>
            <person name="Wei S."/>
            <person name="Zheng Y."/>
            <person name="Lin W."/>
            <person name="Duan Y."/>
            <person name="Cao H."/>
            <person name="Xiong S."/>
            <person name="Wang X."/>
            <person name="Wei L."/>
            <person name="Li C."/>
            <person name="Ma Q."/>
            <person name="Ju M."/>
            <person name="Zhao R."/>
            <person name="Li G."/>
            <person name="Mu C."/>
            <person name="Tian Q."/>
            <person name="Mei H."/>
            <person name="Zhang T."/>
            <person name="Gao T."/>
            <person name="Zhang H."/>
        </authorList>
    </citation>
    <scope>NUCLEOTIDE SEQUENCE</scope>
    <source>
        <strain evidence="2">3651</strain>
    </source>
</reference>
<dbReference type="Proteomes" id="UP001293254">
    <property type="component" value="Unassembled WGS sequence"/>
</dbReference>
<feature type="compositionally biased region" description="Basic and acidic residues" evidence="1">
    <location>
        <begin position="56"/>
        <end position="65"/>
    </location>
</feature>
<feature type="region of interest" description="Disordered" evidence="1">
    <location>
        <begin position="45"/>
        <end position="65"/>
    </location>
</feature>
<proteinExistence type="predicted"/>
<reference evidence="2" key="1">
    <citation type="submission" date="2020-06" db="EMBL/GenBank/DDBJ databases">
        <authorList>
            <person name="Li T."/>
            <person name="Hu X."/>
            <person name="Zhang T."/>
            <person name="Song X."/>
            <person name="Zhang H."/>
            <person name="Dai N."/>
            <person name="Sheng W."/>
            <person name="Hou X."/>
            <person name="Wei L."/>
        </authorList>
    </citation>
    <scope>NUCLEOTIDE SEQUENCE</scope>
    <source>
        <strain evidence="2">3651</strain>
        <tissue evidence="2">Leaf</tissue>
    </source>
</reference>
<feature type="region of interest" description="Disordered" evidence="1">
    <location>
        <begin position="1"/>
        <end position="31"/>
    </location>
</feature>
<gene>
    <name evidence="2" type="ORF">Salat_2400400</name>
</gene>
<dbReference type="EMBL" id="JACGWO010000009">
    <property type="protein sequence ID" value="KAK4419875.1"/>
    <property type="molecule type" value="Genomic_DNA"/>
</dbReference>
<protein>
    <submittedName>
        <fullName evidence="2">Uncharacterized protein</fullName>
    </submittedName>
</protein>
<accession>A0AAE1XXJ9</accession>
<evidence type="ECO:0000313" key="2">
    <source>
        <dbReference type="EMBL" id="KAK4419875.1"/>
    </source>
</evidence>
<evidence type="ECO:0000313" key="3">
    <source>
        <dbReference type="Proteomes" id="UP001293254"/>
    </source>
</evidence>
<sequence>MRGLRRDYQNPMFPTMVRNPRLESRSHGNGKRGVEIFGNFENNYKDNNKGKNIQGGRDEGKKRIEESDKGISIDCALTSSVTMYLPPKQQTYLLNQTLPTLIHRKHWTPSLLTVSPLPQLKTF</sequence>